<evidence type="ECO:0000256" key="1">
    <source>
        <dbReference type="SAM" id="MobiDB-lite"/>
    </source>
</evidence>
<gene>
    <name evidence="2" type="ORF">SAMN05216388_100947</name>
</gene>
<dbReference type="AlphaFoldDB" id="A0A1H8MML2"/>
<keyword evidence="3" id="KW-1185">Reference proteome</keyword>
<reference evidence="3" key="1">
    <citation type="submission" date="2016-10" db="EMBL/GenBank/DDBJ databases">
        <authorList>
            <person name="Varghese N."/>
            <person name="Submissions S."/>
        </authorList>
    </citation>
    <scope>NUCLEOTIDE SEQUENCE [LARGE SCALE GENOMIC DNA]</scope>
    <source>
        <strain evidence="3">IBRC-M 10043</strain>
    </source>
</reference>
<name>A0A1H8MML2_9EURY</name>
<dbReference type="Proteomes" id="UP000198775">
    <property type="component" value="Unassembled WGS sequence"/>
</dbReference>
<sequence>MGADRGRTKWGHLVESPDNHPEESTTANSETDESEPDGDIPITLDKQIVVVTDSSDDREDRYRVRVVHSDAEWSPVVSHATHDHRLAPSRTWDRVGMCDWDELPLLVRHRVAAAVAGVDEPADLDPTKYGFSRVSGE</sequence>
<accession>A0A1H8MML2</accession>
<organism evidence="2 3">
    <name type="scientific">Halorientalis persicus</name>
    <dbReference type="NCBI Taxonomy" id="1367881"/>
    <lineage>
        <taxon>Archaea</taxon>
        <taxon>Methanobacteriati</taxon>
        <taxon>Methanobacteriota</taxon>
        <taxon>Stenosarchaea group</taxon>
        <taxon>Halobacteria</taxon>
        <taxon>Halobacteriales</taxon>
        <taxon>Haloarculaceae</taxon>
        <taxon>Halorientalis</taxon>
    </lineage>
</organism>
<dbReference type="EMBL" id="FOCX01000009">
    <property type="protein sequence ID" value="SEO18366.1"/>
    <property type="molecule type" value="Genomic_DNA"/>
</dbReference>
<feature type="region of interest" description="Disordered" evidence="1">
    <location>
        <begin position="1"/>
        <end position="43"/>
    </location>
</feature>
<protein>
    <submittedName>
        <fullName evidence="2">Uncharacterized protein</fullName>
    </submittedName>
</protein>
<dbReference type="RefSeq" id="WP_092660020.1">
    <property type="nucleotide sequence ID" value="NZ_FOCX01000009.1"/>
</dbReference>
<evidence type="ECO:0000313" key="2">
    <source>
        <dbReference type="EMBL" id="SEO18366.1"/>
    </source>
</evidence>
<proteinExistence type="predicted"/>
<evidence type="ECO:0000313" key="3">
    <source>
        <dbReference type="Proteomes" id="UP000198775"/>
    </source>
</evidence>